<keyword evidence="3" id="KW-1185">Reference proteome</keyword>
<feature type="compositionally biased region" description="Polar residues" evidence="1">
    <location>
        <begin position="28"/>
        <end position="38"/>
    </location>
</feature>
<evidence type="ECO:0000313" key="2">
    <source>
        <dbReference type="EMBL" id="ROO89487.1"/>
    </source>
</evidence>
<organism evidence="2 3">
    <name type="scientific">Actinocorallia herbida</name>
    <dbReference type="NCBI Taxonomy" id="58109"/>
    <lineage>
        <taxon>Bacteria</taxon>
        <taxon>Bacillati</taxon>
        <taxon>Actinomycetota</taxon>
        <taxon>Actinomycetes</taxon>
        <taxon>Streptosporangiales</taxon>
        <taxon>Thermomonosporaceae</taxon>
        <taxon>Actinocorallia</taxon>
    </lineage>
</organism>
<protein>
    <submittedName>
        <fullName evidence="2">Uncharacterized protein</fullName>
    </submittedName>
</protein>
<gene>
    <name evidence="2" type="ORF">EDD29_7184</name>
</gene>
<accession>A0A3N1D7H1</accession>
<comment type="caution">
    <text evidence="2">The sequence shown here is derived from an EMBL/GenBank/DDBJ whole genome shotgun (WGS) entry which is preliminary data.</text>
</comment>
<proteinExistence type="predicted"/>
<evidence type="ECO:0000313" key="3">
    <source>
        <dbReference type="Proteomes" id="UP000272400"/>
    </source>
</evidence>
<reference evidence="2 3" key="1">
    <citation type="submission" date="2018-11" db="EMBL/GenBank/DDBJ databases">
        <title>Sequencing the genomes of 1000 actinobacteria strains.</title>
        <authorList>
            <person name="Klenk H.-P."/>
        </authorList>
    </citation>
    <scope>NUCLEOTIDE SEQUENCE [LARGE SCALE GENOMIC DNA]</scope>
    <source>
        <strain evidence="2 3">DSM 44254</strain>
    </source>
</reference>
<dbReference type="EMBL" id="RJKE01000001">
    <property type="protein sequence ID" value="ROO89487.1"/>
    <property type="molecule type" value="Genomic_DNA"/>
</dbReference>
<dbReference type="Proteomes" id="UP000272400">
    <property type="component" value="Unassembled WGS sequence"/>
</dbReference>
<evidence type="ECO:0000256" key="1">
    <source>
        <dbReference type="SAM" id="MobiDB-lite"/>
    </source>
</evidence>
<name>A0A3N1D7H1_9ACTN</name>
<sequence length="117" mass="12297">MLTMPSSCAQVRHSSACSGLKARRPIATASQNAGTTRQNLRHRYGTVSGPAFPENSAVAHGRYSSRPDSTKKIATPMSPWPMNLGIADIPDVSPVSPATCSTTTVNAAAARMPSRES</sequence>
<dbReference type="AlphaFoldDB" id="A0A3N1D7H1"/>
<feature type="region of interest" description="Disordered" evidence="1">
    <location>
        <begin position="13"/>
        <end position="79"/>
    </location>
</feature>